<accession>A0A6A3H5S5</accession>
<reference evidence="3 4" key="1">
    <citation type="submission" date="2018-09" db="EMBL/GenBank/DDBJ databases">
        <title>Genomic investigation of the strawberry pathogen Phytophthora fragariae indicates pathogenicity is determined by transcriptional variation in three key races.</title>
        <authorList>
            <person name="Adams T.M."/>
            <person name="Armitage A.D."/>
            <person name="Sobczyk M.K."/>
            <person name="Bates H.J."/>
            <person name="Dunwell J.M."/>
            <person name="Nellist C.F."/>
            <person name="Harrison R.J."/>
        </authorList>
    </citation>
    <scope>NUCLEOTIDE SEQUENCE [LARGE SCALE GENOMIC DNA]</scope>
    <source>
        <strain evidence="2 4">ONT-3</strain>
        <strain evidence="1 3">SCRP245</strain>
    </source>
</reference>
<dbReference type="Proteomes" id="UP000488956">
    <property type="component" value="Unassembled WGS sequence"/>
</dbReference>
<evidence type="ECO:0000313" key="4">
    <source>
        <dbReference type="Proteomes" id="UP000488956"/>
    </source>
</evidence>
<proteinExistence type="predicted"/>
<dbReference type="EMBL" id="QXFX01002786">
    <property type="protein sequence ID" value="KAE9073650.1"/>
    <property type="molecule type" value="Genomic_DNA"/>
</dbReference>
<gene>
    <name evidence="2" type="ORF">PF010_g24986</name>
    <name evidence="1" type="ORF">PF011_g28466</name>
</gene>
<organism evidence="1 3">
    <name type="scientific">Phytophthora fragariae</name>
    <dbReference type="NCBI Taxonomy" id="53985"/>
    <lineage>
        <taxon>Eukaryota</taxon>
        <taxon>Sar</taxon>
        <taxon>Stramenopiles</taxon>
        <taxon>Oomycota</taxon>
        <taxon>Peronosporomycetes</taxon>
        <taxon>Peronosporales</taxon>
        <taxon>Peronosporaceae</taxon>
        <taxon>Phytophthora</taxon>
    </lineage>
</organism>
<dbReference type="AlphaFoldDB" id="A0A6A3H5S5"/>
<dbReference type="EMBL" id="QXFW01004613">
    <property type="protein sequence ID" value="KAE8964996.1"/>
    <property type="molecule type" value="Genomic_DNA"/>
</dbReference>
<comment type="caution">
    <text evidence="1">The sequence shown here is derived from an EMBL/GenBank/DDBJ whole genome shotgun (WGS) entry which is preliminary data.</text>
</comment>
<evidence type="ECO:0000313" key="3">
    <source>
        <dbReference type="Proteomes" id="UP000460718"/>
    </source>
</evidence>
<evidence type="ECO:0000313" key="1">
    <source>
        <dbReference type="EMBL" id="KAE8964996.1"/>
    </source>
</evidence>
<dbReference type="Proteomes" id="UP000460718">
    <property type="component" value="Unassembled WGS sequence"/>
</dbReference>
<protein>
    <submittedName>
        <fullName evidence="1">Uncharacterized protein</fullName>
    </submittedName>
</protein>
<sequence length="69" mass="7485">MSVLKVVKGRLCCMSMPCASFLTAFGLSVTDTPHPIVDSALNVNPEFGLRSPSNHETFSKCHSLVSYKP</sequence>
<name>A0A6A3H5S5_9STRA</name>
<evidence type="ECO:0000313" key="2">
    <source>
        <dbReference type="EMBL" id="KAE9073650.1"/>
    </source>
</evidence>